<sequence>MIWTEIKIKSTPESEEAISNILYEAGADGVVIESPNNLSILKNKEVLWDYIDDDLINMDPEVSIIKGYINETENVKEAIAQIKKRIDQLPSFGLNTGNVETTITEVDQDDWENSWKQYYKPTLIGQHFIIKPSWEPYISQEGDLIIEMDPGMAFGSGLHETTQLCIINLEKHVKEGDIVFDIGCGSGILSLAAANLNCKKVIGVDVDSLAVQVAKENAIHNRLDKIIDVRQGDLLDVVDEKADVIVANILAEVIVKLADQIKPCLKENGIFISSGIILSKVELVVDSLLSNGFEIIEVQRMGEWAAIMAQYKG</sequence>
<comment type="function">
    <text evidence="6">Methylates ribosomal protein L11.</text>
</comment>
<keyword evidence="8" id="KW-1185">Reference proteome</keyword>
<dbReference type="RefSeq" id="WP_113919493.1">
    <property type="nucleotide sequence ID" value="NZ_QNRX01000002.1"/>
</dbReference>
<feature type="binding site" evidence="6">
    <location>
        <position position="183"/>
    </location>
    <ligand>
        <name>S-adenosyl-L-methionine</name>
        <dbReference type="ChEBI" id="CHEBI:59789"/>
    </ligand>
</feature>
<comment type="subcellular location">
    <subcellularLocation>
        <location evidence="6">Cytoplasm</location>
    </subcellularLocation>
</comment>
<protein>
    <recommendedName>
        <fullName evidence="6">Ribosomal protein L11 methyltransferase</fullName>
        <shortName evidence="6">L11 Mtase</shortName>
        <ecNumber evidence="6">2.1.1.-</ecNumber>
    </recommendedName>
</protein>
<dbReference type="EMBL" id="QNRX01000002">
    <property type="protein sequence ID" value="RBP68921.1"/>
    <property type="molecule type" value="Genomic_DNA"/>
</dbReference>
<evidence type="ECO:0000256" key="5">
    <source>
        <dbReference type="ARBA" id="ARBA00022691"/>
    </source>
</evidence>
<feature type="binding site" evidence="6">
    <location>
        <position position="162"/>
    </location>
    <ligand>
        <name>S-adenosyl-L-methionine</name>
        <dbReference type="ChEBI" id="CHEBI:59789"/>
    </ligand>
</feature>
<keyword evidence="2 6" id="KW-0963">Cytoplasm</keyword>
<evidence type="ECO:0000313" key="7">
    <source>
        <dbReference type="EMBL" id="RBP68921.1"/>
    </source>
</evidence>
<keyword evidence="3 6" id="KW-0489">Methyltransferase</keyword>
<dbReference type="InterPro" id="IPR050078">
    <property type="entry name" value="Ribosomal_L11_MeTrfase_PrmA"/>
</dbReference>
<evidence type="ECO:0000313" key="8">
    <source>
        <dbReference type="Proteomes" id="UP000253490"/>
    </source>
</evidence>
<dbReference type="OrthoDB" id="9785995at2"/>
<dbReference type="GO" id="GO:0032259">
    <property type="term" value="P:methylation"/>
    <property type="evidence" value="ECO:0007669"/>
    <property type="project" value="UniProtKB-KW"/>
</dbReference>
<accession>A0A366IF54</accession>
<evidence type="ECO:0000256" key="6">
    <source>
        <dbReference type="HAMAP-Rule" id="MF_00735"/>
    </source>
</evidence>
<keyword evidence="7" id="KW-0689">Ribosomal protein</keyword>
<dbReference type="PANTHER" id="PTHR43648:SF1">
    <property type="entry name" value="ELECTRON TRANSFER FLAVOPROTEIN BETA SUBUNIT LYSINE METHYLTRANSFERASE"/>
    <property type="match status" value="1"/>
</dbReference>
<keyword evidence="7" id="KW-0687">Ribonucleoprotein</keyword>
<feature type="binding site" evidence="6">
    <location>
        <position position="205"/>
    </location>
    <ligand>
        <name>S-adenosyl-L-methionine</name>
        <dbReference type="ChEBI" id="CHEBI:59789"/>
    </ligand>
</feature>
<dbReference type="EC" id="2.1.1.-" evidence="6"/>
<dbReference type="PANTHER" id="PTHR43648">
    <property type="entry name" value="ELECTRON TRANSFER FLAVOPROTEIN BETA SUBUNIT LYSINE METHYLTRANSFERASE"/>
    <property type="match status" value="1"/>
</dbReference>
<reference evidence="7 8" key="1">
    <citation type="submission" date="2018-06" db="EMBL/GenBank/DDBJ databases">
        <title>Genomic Encyclopedia of Type Strains, Phase IV (KMG-IV): sequencing the most valuable type-strain genomes for metagenomic binning, comparative biology and taxonomic classification.</title>
        <authorList>
            <person name="Goeker M."/>
        </authorList>
    </citation>
    <scope>NUCLEOTIDE SEQUENCE [LARGE SCALE GENOMIC DNA]</scope>
    <source>
        <strain evidence="7 8">DSM 22112</strain>
    </source>
</reference>
<dbReference type="NCBIfam" id="TIGR00406">
    <property type="entry name" value="prmA"/>
    <property type="match status" value="1"/>
</dbReference>
<evidence type="ECO:0000256" key="4">
    <source>
        <dbReference type="ARBA" id="ARBA00022679"/>
    </source>
</evidence>
<dbReference type="PIRSF" id="PIRSF000401">
    <property type="entry name" value="RPL11_MTase"/>
    <property type="match status" value="1"/>
</dbReference>
<dbReference type="GO" id="GO:0005737">
    <property type="term" value="C:cytoplasm"/>
    <property type="evidence" value="ECO:0007669"/>
    <property type="project" value="UniProtKB-SubCell"/>
</dbReference>
<dbReference type="GO" id="GO:0005840">
    <property type="term" value="C:ribosome"/>
    <property type="evidence" value="ECO:0007669"/>
    <property type="project" value="UniProtKB-KW"/>
</dbReference>
<proteinExistence type="inferred from homology"/>
<dbReference type="Pfam" id="PF06325">
    <property type="entry name" value="PrmA"/>
    <property type="match status" value="1"/>
</dbReference>
<organism evidence="7 8">
    <name type="scientific">Alkalibaculum bacchi</name>
    <dbReference type="NCBI Taxonomy" id="645887"/>
    <lineage>
        <taxon>Bacteria</taxon>
        <taxon>Bacillati</taxon>
        <taxon>Bacillota</taxon>
        <taxon>Clostridia</taxon>
        <taxon>Eubacteriales</taxon>
        <taxon>Eubacteriaceae</taxon>
        <taxon>Alkalibaculum</taxon>
    </lineage>
</organism>
<dbReference type="GO" id="GO:0016279">
    <property type="term" value="F:protein-lysine N-methyltransferase activity"/>
    <property type="evidence" value="ECO:0007669"/>
    <property type="project" value="RHEA"/>
</dbReference>
<feature type="binding site" evidence="6">
    <location>
        <position position="248"/>
    </location>
    <ligand>
        <name>S-adenosyl-L-methionine</name>
        <dbReference type="ChEBI" id="CHEBI:59789"/>
    </ligand>
</feature>
<dbReference type="InterPro" id="IPR029063">
    <property type="entry name" value="SAM-dependent_MTases_sf"/>
</dbReference>
<evidence type="ECO:0000256" key="2">
    <source>
        <dbReference type="ARBA" id="ARBA00022490"/>
    </source>
</evidence>
<dbReference type="InterPro" id="IPR004498">
    <property type="entry name" value="Ribosomal_PrmA_MeTrfase"/>
</dbReference>
<keyword evidence="4 6" id="KW-0808">Transferase</keyword>
<comment type="caution">
    <text evidence="7">The sequence shown here is derived from an EMBL/GenBank/DDBJ whole genome shotgun (WGS) entry which is preliminary data.</text>
</comment>
<evidence type="ECO:0000256" key="1">
    <source>
        <dbReference type="ARBA" id="ARBA00009741"/>
    </source>
</evidence>
<dbReference type="SUPFAM" id="SSF53335">
    <property type="entry name" value="S-adenosyl-L-methionine-dependent methyltransferases"/>
    <property type="match status" value="1"/>
</dbReference>
<dbReference type="Gene3D" id="3.40.50.150">
    <property type="entry name" value="Vaccinia Virus protein VP39"/>
    <property type="match status" value="1"/>
</dbReference>
<gene>
    <name evidence="6" type="primary">prmA</name>
    <name evidence="7" type="ORF">DES36_10261</name>
</gene>
<evidence type="ECO:0000256" key="3">
    <source>
        <dbReference type="ARBA" id="ARBA00022603"/>
    </source>
</evidence>
<dbReference type="AlphaFoldDB" id="A0A366IF54"/>
<dbReference type="Proteomes" id="UP000253490">
    <property type="component" value="Unassembled WGS sequence"/>
</dbReference>
<comment type="similarity">
    <text evidence="1 6">Belongs to the methyltransferase superfamily. PrmA family.</text>
</comment>
<dbReference type="HAMAP" id="MF_00735">
    <property type="entry name" value="Methyltr_PrmA"/>
    <property type="match status" value="1"/>
</dbReference>
<dbReference type="CDD" id="cd02440">
    <property type="entry name" value="AdoMet_MTases"/>
    <property type="match status" value="1"/>
</dbReference>
<keyword evidence="5 6" id="KW-0949">S-adenosyl-L-methionine</keyword>
<comment type="catalytic activity">
    <reaction evidence="6">
        <text>L-lysyl-[protein] + 3 S-adenosyl-L-methionine = N(6),N(6),N(6)-trimethyl-L-lysyl-[protein] + 3 S-adenosyl-L-homocysteine + 3 H(+)</text>
        <dbReference type="Rhea" id="RHEA:54192"/>
        <dbReference type="Rhea" id="RHEA-COMP:9752"/>
        <dbReference type="Rhea" id="RHEA-COMP:13826"/>
        <dbReference type="ChEBI" id="CHEBI:15378"/>
        <dbReference type="ChEBI" id="CHEBI:29969"/>
        <dbReference type="ChEBI" id="CHEBI:57856"/>
        <dbReference type="ChEBI" id="CHEBI:59789"/>
        <dbReference type="ChEBI" id="CHEBI:61961"/>
    </reaction>
</comment>
<name>A0A366IF54_9FIRM</name>